<dbReference type="GO" id="GO:0016887">
    <property type="term" value="F:ATP hydrolysis activity"/>
    <property type="evidence" value="ECO:0007669"/>
    <property type="project" value="InterPro"/>
</dbReference>
<keyword evidence="7 13" id="KW-0067">ATP-binding</keyword>
<dbReference type="GO" id="GO:0006874">
    <property type="term" value="P:intracellular calcium ion homeostasis"/>
    <property type="evidence" value="ECO:0007669"/>
    <property type="project" value="TreeGrafter"/>
</dbReference>
<dbReference type="Gene3D" id="3.40.50.1000">
    <property type="entry name" value="HAD superfamily/HAD-like"/>
    <property type="match status" value="2"/>
</dbReference>
<dbReference type="InterPro" id="IPR036412">
    <property type="entry name" value="HAD-like_sf"/>
</dbReference>
<dbReference type="PRINTS" id="PR00119">
    <property type="entry name" value="CATATPASE"/>
</dbReference>
<dbReference type="InterPro" id="IPR044492">
    <property type="entry name" value="P_typ_ATPase_HD_dom"/>
</dbReference>
<keyword evidence="8 13" id="KW-0460">Magnesium</keyword>
<dbReference type="Pfam" id="PF00690">
    <property type="entry name" value="Cation_ATPase_N"/>
    <property type="match status" value="1"/>
</dbReference>
<dbReference type="InterPro" id="IPR023214">
    <property type="entry name" value="HAD_sf"/>
</dbReference>
<dbReference type="RefSeq" id="XP_018229986.1">
    <property type="nucleotide sequence ID" value="XM_018373811.1"/>
</dbReference>
<dbReference type="SUPFAM" id="SSF81665">
    <property type="entry name" value="Calcium ATPase, transmembrane domain M"/>
    <property type="match status" value="1"/>
</dbReference>
<dbReference type="GO" id="GO:0000329">
    <property type="term" value="C:fungal-type vacuole membrane"/>
    <property type="evidence" value="ECO:0007669"/>
    <property type="project" value="EnsemblFungi"/>
</dbReference>
<dbReference type="InterPro" id="IPR023299">
    <property type="entry name" value="ATPase_P-typ_cyto_dom_N"/>
</dbReference>
<dbReference type="InterPro" id="IPR001757">
    <property type="entry name" value="P_typ_ATPase"/>
</dbReference>
<comment type="catalytic activity">
    <reaction evidence="12 13">
        <text>ATP + H2O = ADP + phosphate + H(+)</text>
        <dbReference type="Rhea" id="RHEA:13065"/>
        <dbReference type="ChEBI" id="CHEBI:15377"/>
        <dbReference type="ChEBI" id="CHEBI:15378"/>
        <dbReference type="ChEBI" id="CHEBI:30616"/>
        <dbReference type="ChEBI" id="CHEBI:43474"/>
        <dbReference type="ChEBI" id="CHEBI:456216"/>
    </reaction>
</comment>
<dbReference type="SUPFAM" id="SSF81653">
    <property type="entry name" value="Calcium ATPase, transduction domain A"/>
    <property type="match status" value="1"/>
</dbReference>
<dbReference type="STRING" id="1408657.A0A0W4ZRK2"/>
<dbReference type="GO" id="GO:0019829">
    <property type="term" value="F:ATPase-coupled monoatomic cation transmembrane transporter activity"/>
    <property type="evidence" value="ECO:0007669"/>
    <property type="project" value="UniProtKB-UniRule"/>
</dbReference>
<evidence type="ECO:0000313" key="17">
    <source>
        <dbReference type="EMBL" id="KTW30996.1"/>
    </source>
</evidence>
<dbReference type="GO" id="GO:0030026">
    <property type="term" value="P:intracellular manganese ion homeostasis"/>
    <property type="evidence" value="ECO:0007669"/>
    <property type="project" value="EnsemblFungi"/>
</dbReference>
<feature type="domain" description="Cation-transporting P-type ATPase N-terminal" evidence="15">
    <location>
        <begin position="248"/>
        <end position="300"/>
    </location>
</feature>
<accession>A0A0W4ZRK2</accession>
<dbReference type="PANTHER" id="PTHR45630:SF8">
    <property type="entry name" value="CATION-TRANSPORTING ATPASE"/>
    <property type="match status" value="1"/>
</dbReference>
<evidence type="ECO:0000256" key="10">
    <source>
        <dbReference type="ARBA" id="ARBA00022989"/>
    </source>
</evidence>
<dbReference type="InterPro" id="IPR018303">
    <property type="entry name" value="ATPase_P-typ_P_site"/>
</dbReference>
<evidence type="ECO:0000256" key="4">
    <source>
        <dbReference type="ARBA" id="ARBA00022692"/>
    </source>
</evidence>
<dbReference type="Pfam" id="PF00122">
    <property type="entry name" value="E1-E2_ATPase"/>
    <property type="match status" value="1"/>
</dbReference>
<keyword evidence="11 13" id="KW-0472">Membrane</keyword>
<dbReference type="NCBIfam" id="TIGR01657">
    <property type="entry name" value="P-ATPase-V"/>
    <property type="match status" value="1"/>
</dbReference>
<evidence type="ECO:0000256" key="12">
    <source>
        <dbReference type="ARBA" id="ARBA00049360"/>
    </source>
</evidence>
<evidence type="ECO:0000256" key="1">
    <source>
        <dbReference type="ARBA" id="ARBA00004141"/>
    </source>
</evidence>
<organism evidence="17 18">
    <name type="scientific">Pneumocystis jirovecii (strain RU7)</name>
    <name type="common">Human pneumocystis pneumonia agent</name>
    <dbReference type="NCBI Taxonomy" id="1408657"/>
    <lineage>
        <taxon>Eukaryota</taxon>
        <taxon>Fungi</taxon>
        <taxon>Dikarya</taxon>
        <taxon>Ascomycota</taxon>
        <taxon>Taphrinomycotina</taxon>
        <taxon>Pneumocystomycetes</taxon>
        <taxon>Pneumocystaceae</taxon>
        <taxon>Pneumocystis</taxon>
    </lineage>
</organism>
<comment type="subcellular location">
    <subcellularLocation>
        <location evidence="1 13">Membrane</location>
        <topology evidence="1 13">Multi-pass membrane protein</topology>
    </subcellularLocation>
</comment>
<dbReference type="InterPro" id="IPR008250">
    <property type="entry name" value="ATPase_P-typ_transduc_dom_A_sf"/>
</dbReference>
<dbReference type="FunFam" id="3.40.50.1000:FF:000068">
    <property type="entry name" value="Cation-transporting ATPase"/>
    <property type="match status" value="1"/>
</dbReference>
<keyword evidence="3" id="KW-0597">Phosphoprotein</keyword>
<evidence type="ECO:0000256" key="3">
    <source>
        <dbReference type="ARBA" id="ARBA00022553"/>
    </source>
</evidence>
<dbReference type="GO" id="GO:0005524">
    <property type="term" value="F:ATP binding"/>
    <property type="evidence" value="ECO:0007669"/>
    <property type="project" value="UniProtKB-UniRule"/>
</dbReference>
<dbReference type="SUPFAM" id="SSF81660">
    <property type="entry name" value="Metal cation-transporting ATPase, ATP-binding domain N"/>
    <property type="match status" value="1"/>
</dbReference>
<dbReference type="InterPro" id="IPR004014">
    <property type="entry name" value="ATPase_P-typ_cation-transptr_N"/>
</dbReference>
<dbReference type="GeneID" id="28940066"/>
<proteinExistence type="inferred from homology"/>
<feature type="transmembrane region" description="Helical" evidence="13">
    <location>
        <begin position="1152"/>
        <end position="1171"/>
    </location>
</feature>
<dbReference type="GO" id="GO:0006882">
    <property type="term" value="P:intracellular zinc ion homeostasis"/>
    <property type="evidence" value="ECO:0007669"/>
    <property type="project" value="EnsemblFungi"/>
</dbReference>
<protein>
    <recommendedName>
        <fullName evidence="13">Cation-transporting ATPase</fullName>
        <ecNumber evidence="13">7.2.2.-</ecNumber>
    </recommendedName>
</protein>
<dbReference type="EC" id="7.2.2.-" evidence="13"/>
<feature type="transmembrane region" description="Helical" evidence="13">
    <location>
        <begin position="525"/>
        <end position="545"/>
    </location>
</feature>
<dbReference type="Pfam" id="PF12409">
    <property type="entry name" value="P5-ATPase"/>
    <property type="match status" value="1"/>
</dbReference>
<dbReference type="NCBIfam" id="TIGR01494">
    <property type="entry name" value="ATPase_P-type"/>
    <property type="match status" value="2"/>
</dbReference>
<feature type="domain" description="P5B-type ATPase N-terminal" evidence="16">
    <location>
        <begin position="108"/>
        <end position="224"/>
    </location>
</feature>
<dbReference type="InterPro" id="IPR023298">
    <property type="entry name" value="ATPase_P-typ_TM_dom_sf"/>
</dbReference>
<dbReference type="eggNOG" id="KOG0208">
    <property type="taxonomic scope" value="Eukaryota"/>
</dbReference>
<feature type="transmembrane region" description="Helical" evidence="13">
    <location>
        <begin position="488"/>
        <end position="505"/>
    </location>
</feature>
<feature type="transmembrane region" description="Helical" evidence="13">
    <location>
        <begin position="1041"/>
        <end position="1059"/>
    </location>
</feature>
<gene>
    <name evidence="17" type="ORF">T551_01548</name>
</gene>
<evidence type="ECO:0000259" key="16">
    <source>
        <dbReference type="Pfam" id="PF12409"/>
    </source>
</evidence>
<dbReference type="GO" id="GO:0140358">
    <property type="term" value="F:P-type transmembrane transporter activity"/>
    <property type="evidence" value="ECO:0007669"/>
    <property type="project" value="InterPro"/>
</dbReference>
<keyword evidence="18" id="KW-1185">Reference proteome</keyword>
<evidence type="ECO:0000256" key="11">
    <source>
        <dbReference type="ARBA" id="ARBA00023136"/>
    </source>
</evidence>
<feature type="transmembrane region" description="Helical" evidence="13">
    <location>
        <begin position="1105"/>
        <end position="1127"/>
    </location>
</feature>
<keyword evidence="6 13" id="KW-0547">Nucleotide-binding</keyword>
<dbReference type="PANTHER" id="PTHR45630">
    <property type="entry name" value="CATION-TRANSPORTING ATPASE-RELATED"/>
    <property type="match status" value="1"/>
</dbReference>
<dbReference type="OrthoDB" id="48943at2759"/>
<reference evidence="18" key="1">
    <citation type="journal article" date="2016" name="Nat. Commun.">
        <title>Genome analysis of three Pneumocystis species reveals adaptation mechanisms to life exclusively in mammalian hosts.</title>
        <authorList>
            <person name="Ma L."/>
            <person name="Chen Z."/>
            <person name="Huang D.W."/>
            <person name="Kutty G."/>
            <person name="Ishihara M."/>
            <person name="Wang H."/>
            <person name="Abouelleil A."/>
            <person name="Bishop L."/>
            <person name="Davey E."/>
            <person name="Deng R."/>
            <person name="Deng X."/>
            <person name="Fan L."/>
            <person name="Fantoni G."/>
            <person name="Fitzgerald M."/>
            <person name="Gogineni E."/>
            <person name="Goldberg J.M."/>
            <person name="Handley G."/>
            <person name="Hu X."/>
            <person name="Huber C."/>
            <person name="Jiao X."/>
            <person name="Jones K."/>
            <person name="Levin J.Z."/>
            <person name="Liu Y."/>
            <person name="Macdonald P."/>
            <person name="Melnikov A."/>
            <person name="Raley C."/>
            <person name="Sassi M."/>
            <person name="Sherman B.T."/>
            <person name="Song X."/>
            <person name="Sykes S."/>
            <person name="Tran B."/>
            <person name="Walsh L."/>
            <person name="Xia Y."/>
            <person name="Yang J."/>
            <person name="Young S."/>
            <person name="Zeng Q."/>
            <person name="Zheng X."/>
            <person name="Stephens R."/>
            <person name="Nusbaum C."/>
            <person name="Birren B.W."/>
            <person name="Azadi P."/>
            <person name="Lempicki R.A."/>
            <person name="Cuomo C.A."/>
            <person name="Kovacs J.A."/>
        </authorList>
    </citation>
    <scope>NUCLEOTIDE SEQUENCE [LARGE SCALE GENOMIC DNA]</scope>
    <source>
        <strain evidence="18">RU7</strain>
    </source>
</reference>
<feature type="transmembrane region" description="Helical" evidence="13">
    <location>
        <begin position="1213"/>
        <end position="1233"/>
    </location>
</feature>
<dbReference type="PROSITE" id="PS00154">
    <property type="entry name" value="ATPASE_E1_E2"/>
    <property type="match status" value="1"/>
</dbReference>
<dbReference type="Proteomes" id="UP000053447">
    <property type="component" value="Unassembled WGS sequence"/>
</dbReference>
<keyword evidence="4 13" id="KW-0812">Transmembrane</keyword>
<dbReference type="Gene3D" id="2.70.150.10">
    <property type="entry name" value="Calcium-transporting ATPase, cytoplasmic transduction domain A"/>
    <property type="match status" value="1"/>
</dbReference>
<dbReference type="AlphaFoldDB" id="A0A0W4ZRK2"/>
<dbReference type="GO" id="GO:1903135">
    <property type="term" value="F:cupric ion binding"/>
    <property type="evidence" value="ECO:0007669"/>
    <property type="project" value="EnsemblFungi"/>
</dbReference>
<dbReference type="InterPro" id="IPR047819">
    <property type="entry name" value="P5A-ATPase_N"/>
</dbReference>
<dbReference type="GO" id="GO:0008270">
    <property type="term" value="F:zinc ion binding"/>
    <property type="evidence" value="ECO:0007669"/>
    <property type="project" value="EnsemblFungi"/>
</dbReference>
<evidence type="ECO:0000256" key="2">
    <source>
        <dbReference type="ARBA" id="ARBA00006000"/>
    </source>
</evidence>
<dbReference type="GO" id="GO:0030145">
    <property type="term" value="F:manganese ion binding"/>
    <property type="evidence" value="ECO:0007669"/>
    <property type="project" value="EnsemblFungi"/>
</dbReference>
<comment type="similarity">
    <text evidence="2 13">Belongs to the cation transport ATPase (P-type) (TC 3.A.3) family. Type V subfamily.</text>
</comment>
<dbReference type="SFLD" id="SFLDG00002">
    <property type="entry name" value="C1.7:_P-type_atpase_like"/>
    <property type="match status" value="1"/>
</dbReference>
<dbReference type="SFLD" id="SFLDF00027">
    <property type="entry name" value="p-type_atpase"/>
    <property type="match status" value="1"/>
</dbReference>
<comment type="caution">
    <text evidence="17">The sequence shown here is derived from an EMBL/GenBank/DDBJ whole genome shotgun (WGS) entry which is preliminary data.</text>
</comment>
<dbReference type="EMBL" id="LFWA01000006">
    <property type="protein sequence ID" value="KTW30996.1"/>
    <property type="molecule type" value="Genomic_DNA"/>
</dbReference>
<feature type="transmembrane region" description="Helical" evidence="13">
    <location>
        <begin position="305"/>
        <end position="325"/>
    </location>
</feature>
<evidence type="ECO:0000259" key="15">
    <source>
        <dbReference type="Pfam" id="PF00690"/>
    </source>
</evidence>
<dbReference type="SFLD" id="SFLDS00003">
    <property type="entry name" value="Haloacid_Dehalogenase"/>
    <property type="match status" value="1"/>
</dbReference>
<evidence type="ECO:0000256" key="6">
    <source>
        <dbReference type="ARBA" id="ARBA00022741"/>
    </source>
</evidence>
<evidence type="ECO:0000313" key="18">
    <source>
        <dbReference type="Proteomes" id="UP000053447"/>
    </source>
</evidence>
<evidence type="ECO:0000259" key="14">
    <source>
        <dbReference type="Pfam" id="PF00122"/>
    </source>
</evidence>
<evidence type="ECO:0000256" key="7">
    <source>
        <dbReference type="ARBA" id="ARBA00022840"/>
    </source>
</evidence>
<evidence type="ECO:0000256" key="5">
    <source>
        <dbReference type="ARBA" id="ARBA00022723"/>
    </source>
</evidence>
<dbReference type="GO" id="GO:1990816">
    <property type="term" value="C:vacuole-mitochondrion membrane contact site"/>
    <property type="evidence" value="ECO:0007669"/>
    <property type="project" value="EnsemblFungi"/>
</dbReference>
<dbReference type="FunFam" id="3.40.1110.10:FF:000057">
    <property type="entry name" value="Cation-transporting ATPase"/>
    <property type="match status" value="1"/>
</dbReference>
<dbReference type="SUPFAM" id="SSF56784">
    <property type="entry name" value="HAD-like"/>
    <property type="match status" value="1"/>
</dbReference>
<dbReference type="Pfam" id="PF13246">
    <property type="entry name" value="Cation_ATPase"/>
    <property type="match status" value="1"/>
</dbReference>
<feature type="transmembrane region" description="Helical" evidence="13">
    <location>
        <begin position="1065"/>
        <end position="1084"/>
    </location>
</feature>
<name>A0A0W4ZRK2_PNEJ7</name>
<dbReference type="InterPro" id="IPR059000">
    <property type="entry name" value="ATPase_P-type_domA"/>
</dbReference>
<feature type="domain" description="P-type ATPase A" evidence="14">
    <location>
        <begin position="343"/>
        <end position="471"/>
    </location>
</feature>
<evidence type="ECO:0000256" key="13">
    <source>
        <dbReference type="RuleBase" id="RU362082"/>
    </source>
</evidence>
<keyword evidence="9 13" id="KW-1278">Translocase</keyword>
<dbReference type="VEuPathDB" id="FungiDB:T551_01548"/>
<dbReference type="InterPro" id="IPR006544">
    <property type="entry name" value="P-type_TPase_V"/>
</dbReference>
<evidence type="ECO:0000256" key="8">
    <source>
        <dbReference type="ARBA" id="ARBA00022842"/>
    </source>
</evidence>
<keyword evidence="10 13" id="KW-1133">Transmembrane helix</keyword>
<feature type="transmembrane region" description="Helical" evidence="13">
    <location>
        <begin position="124"/>
        <end position="144"/>
    </location>
</feature>
<feature type="transmembrane region" description="Helical" evidence="13">
    <location>
        <begin position="1183"/>
        <end position="1207"/>
    </location>
</feature>
<dbReference type="FunFam" id="2.70.150.10:FF:000057">
    <property type="entry name" value="Cation-transporting ATPase"/>
    <property type="match status" value="1"/>
</dbReference>
<evidence type="ECO:0000256" key="9">
    <source>
        <dbReference type="ARBA" id="ARBA00022967"/>
    </source>
</evidence>
<feature type="transmembrane region" description="Helical" evidence="13">
    <location>
        <begin position="277"/>
        <end position="299"/>
    </location>
</feature>
<keyword evidence="5 13" id="KW-0479">Metal-binding</keyword>
<sequence length="1277" mass="146844">MGIKSEKVNFFKKNNIFPKVCSKMDCLTRIFEKKKNKTIRDQKVYSEKNVKNSFHSYSQSAISDTSSSKFIENRSKDPLIKQKYKDLTSSLPSCEKQKYFQEIKLDDDNYITISGFIINKPYQFLYYLLCIITGGFVYLIFLWVPQWKVSFTLKPSPLSTCNWVVIKDKYKEIDVLKIKKEDRGELIFTIYEGFQNPYDFQTKNESSETTPFTYIDYRYLRFIYYPKEQKFIPTYSWKDPLFMLPIEDISKGLSTRARDDREVIFGKNQMDIQEKSVIRLLIDEILHYFYIFQIFSIILWFSDTYYYYASCILAISAMNIIISLINTKKNIRLLRIMSRYISDVRVLRDGVWVTTLSSELVPGDIFDISDPNLSIVPCSSILLTGDCIINESSLTGESIPISKIFASKSAVELLNQVETEVPKELHKHYLFCGTKIIRVRKPFSKDQQAPALAMVVKTGFNTSKGSLMRSILFQKSTSFKFYQDSMRFVAFMAMVAICGFIVNVLRFVEMGITWKLIIVRSLDLITIVVPPALPTTLAIGANFAISRLKKRQIYCTSPSKINISGTVDIMCFDKTGTLTEDGLDVFGVRVIDTPHNRFGKIHKESLTLSFYASNYNDISPHNRDNAILYTMATCHSLKVLNNHLISDPLDLKMFDFTGWIFEENQEYLSKDDSQSFEDQNTAHDFNQEIVSSIVKPKKDLRINDIKDSNFENISSFELGVIKTFEFISHLRRMSVIVKEFSSSDMQVYLKGAPEIMKDVCLLSSLPEDYDQVISYYTGHGFRVIACAMKVLPDMTWIKAQKMTREEVEKDLFFVGFIIFENKLKPTSSETITTLKEADIRCVMCTGDNILTSISVSKRCNIIQHDVQVYMATIQGNIDSPDAKLIWENTESPEMILDNDTLMPQYIPSDSNDPSYYKNCFPEKYFLAITGDVFKWMINFSPYDVFEKMLVKTQVFARMSPDEKHTLVEKLQLLDYCVGFCGDGANDCGALRAANIGISLSDAEASIVSSFTDKKFNITCVFDLIREGRAALVTSFSCFKYMALYSAIQFISASILYSSASNLGNFQYLYIDLMLVLPIAISMGRSEAYPKLVKKRPTASLVSNKIIGSLLGNIFILLSLQLTVYYLVRLQDWYEKPLPRSDLFDVSNSDNSALFTFSCYQYILIAVILSIGPPYRQPIYRNRIFVFFIVVSLITVTLILCKPASWIYEILELSYIRSDFCLIIISLAIFNYTVTWLSEKYLFLPISIQISSMIRKLLCLNTTKRKKRYEEIQSALKF</sequence>
<dbReference type="Gene3D" id="1.20.1110.10">
    <property type="entry name" value="Calcium-transporting ATPase, transmembrane domain"/>
    <property type="match status" value="1"/>
</dbReference>
<dbReference type="Gene3D" id="3.40.1110.10">
    <property type="entry name" value="Calcium-transporting ATPase, cytoplasmic domain N"/>
    <property type="match status" value="2"/>
</dbReference>
<dbReference type="FunFam" id="1.20.1110.10:FF:000032">
    <property type="entry name" value="Cation-transporting ATPase"/>
    <property type="match status" value="1"/>
</dbReference>